<dbReference type="InterPro" id="IPR007312">
    <property type="entry name" value="Phosphoesterase"/>
</dbReference>
<dbReference type="AlphaFoldDB" id="A0A6G9Z483"/>
<dbReference type="CDD" id="cd16013">
    <property type="entry name" value="AcpA"/>
    <property type="match status" value="1"/>
</dbReference>
<dbReference type="PANTHER" id="PTHR31956">
    <property type="entry name" value="NON-SPECIFIC PHOSPHOLIPASE C4-RELATED"/>
    <property type="match status" value="1"/>
</dbReference>
<evidence type="ECO:0000256" key="2">
    <source>
        <dbReference type="ARBA" id="ARBA00022801"/>
    </source>
</evidence>
<keyword evidence="2" id="KW-0378">Hydrolase</keyword>
<keyword evidence="4" id="KW-0732">Signal</keyword>
<evidence type="ECO:0000256" key="3">
    <source>
        <dbReference type="ARBA" id="ARBA00023026"/>
    </source>
</evidence>
<evidence type="ECO:0000313" key="5">
    <source>
        <dbReference type="EMBL" id="QIS20157.1"/>
    </source>
</evidence>
<evidence type="ECO:0000256" key="4">
    <source>
        <dbReference type="SAM" id="SignalP"/>
    </source>
</evidence>
<evidence type="ECO:0000313" key="6">
    <source>
        <dbReference type="Proteomes" id="UP000500953"/>
    </source>
</evidence>
<feature type="signal peptide" evidence="4">
    <location>
        <begin position="1"/>
        <end position="34"/>
    </location>
</feature>
<dbReference type="EMBL" id="CP046173">
    <property type="protein sequence ID" value="QIS20157.1"/>
    <property type="molecule type" value="Genomic_DNA"/>
</dbReference>
<gene>
    <name evidence="5" type="ORF">F6W96_19515</name>
</gene>
<reference evidence="5 6" key="1">
    <citation type="journal article" date="2019" name="ACS Chem. Biol.">
        <title>Identification and Mobilization of a Cryptic Antibiotic Biosynthesis Gene Locus from a Human-Pathogenic Nocardia Isolate.</title>
        <authorList>
            <person name="Herisse M."/>
            <person name="Ishida K."/>
            <person name="Porter J.L."/>
            <person name="Howden B."/>
            <person name="Hertweck C."/>
            <person name="Stinear T.P."/>
            <person name="Pidot S.J."/>
        </authorList>
    </citation>
    <scope>NUCLEOTIDE SEQUENCE [LARGE SCALE GENOMIC DNA]</scope>
    <source>
        <strain evidence="5 6">AUSMDU00012715</strain>
    </source>
</reference>
<organism evidence="5 6">
    <name type="scientific">Nocardia terpenica</name>
    <dbReference type="NCBI Taxonomy" id="455432"/>
    <lineage>
        <taxon>Bacteria</taxon>
        <taxon>Bacillati</taxon>
        <taxon>Actinomycetota</taxon>
        <taxon>Actinomycetes</taxon>
        <taxon>Mycobacteriales</taxon>
        <taxon>Nocardiaceae</taxon>
        <taxon>Nocardia</taxon>
    </lineage>
</organism>
<dbReference type="GO" id="GO:0042578">
    <property type="term" value="F:phosphoric ester hydrolase activity"/>
    <property type="evidence" value="ECO:0007669"/>
    <property type="project" value="UniProtKB-ARBA"/>
</dbReference>
<sequence>MGTGPQTRRIRRRTPHSRHRALAALAFAGLLAAAGCSSSTSTPQDRSAATTTPIKHLVVLYDENISFDHYFGTYPNAANTDGVPFHAAPGTPAVNGLTPDLLAHNPNLFNPQRLTPAQAMTCDQDHSYKAEQEAYDNAKMDQFVQKTQKGDCKGEYGPNGIVMDYYDGNTVTALWNYAQHYALNDNSFGTTFGPSTPGALEVTAAQTYGAKAIDAKTGNAVTDPNLVAAPGPDGVGSIIDDADPAYDDCSNKSHTTTDNLVSMTGRNIGDALNDKNISWGWFQGGFTPTDKNAAGYAVCGSSHTNLGGQSQTDYNPHHEPFQYYRSTANPKHLPPNSLDEVGHAGPANHQYDLSWFYQAAAAGKLPAVSYLKAANYQDGHAGYSDPIDEQHFVVDTIDKLAQSPDWNSTAVVLAYDDSDGWYDHVAGPVINGSRTPSDVYSGCATTPALGGHEGRCGTGPRLPLLLVSPYARTNFVDHTPTDETSVVKFIEQNWSLPALGNGSSETTAGDITGMFDFQHPQSTTLILNPDGSEKH</sequence>
<protein>
    <submittedName>
        <fullName evidence="5">Phospholipase</fullName>
    </submittedName>
</protein>
<dbReference type="Gene3D" id="3.40.720.10">
    <property type="entry name" value="Alkaline Phosphatase, subunit A"/>
    <property type="match status" value="2"/>
</dbReference>
<dbReference type="Proteomes" id="UP000500953">
    <property type="component" value="Chromosome"/>
</dbReference>
<evidence type="ECO:0000256" key="1">
    <source>
        <dbReference type="ARBA" id="ARBA00022525"/>
    </source>
</evidence>
<dbReference type="Pfam" id="PF04185">
    <property type="entry name" value="Phosphoesterase"/>
    <property type="match status" value="1"/>
</dbReference>
<keyword evidence="3" id="KW-0843">Virulence</keyword>
<dbReference type="RefSeq" id="WP_167487512.1">
    <property type="nucleotide sequence ID" value="NZ_CP046173.1"/>
</dbReference>
<dbReference type="InterPro" id="IPR017850">
    <property type="entry name" value="Alkaline_phosphatase_core_sf"/>
</dbReference>
<accession>A0A6G9Z483</accession>
<proteinExistence type="predicted"/>
<dbReference type="PANTHER" id="PTHR31956:SF1">
    <property type="entry name" value="NON-SPECIFIC PHOSPHOLIPASE C1"/>
    <property type="match status" value="1"/>
</dbReference>
<feature type="chain" id="PRO_5039248096" evidence="4">
    <location>
        <begin position="35"/>
        <end position="535"/>
    </location>
</feature>
<name>A0A6G9Z483_9NOCA</name>
<keyword evidence="1" id="KW-0964">Secreted</keyword>